<dbReference type="PaxDb" id="584708-Apau_0744"/>
<dbReference type="PROSITE" id="PS51186">
    <property type="entry name" value="GNAT"/>
    <property type="match status" value="1"/>
</dbReference>
<dbReference type="InterPro" id="IPR016181">
    <property type="entry name" value="Acyl_CoA_acyltransferase"/>
</dbReference>
<keyword evidence="2" id="KW-0012">Acyltransferase</keyword>
<dbReference type="Gene3D" id="3.40.630.30">
    <property type="match status" value="1"/>
</dbReference>
<protein>
    <submittedName>
        <fullName evidence="4">GCN5-related N-acetyltransferase</fullName>
    </submittedName>
</protein>
<evidence type="ECO:0000259" key="3">
    <source>
        <dbReference type="PROSITE" id="PS51186"/>
    </source>
</evidence>
<dbReference type="PANTHER" id="PTHR43626:SF4">
    <property type="entry name" value="GCN5-RELATED N-ACETYLTRANSFERASE 2, CHLOROPLASTIC"/>
    <property type="match status" value="1"/>
</dbReference>
<dbReference type="eggNOG" id="COG0456">
    <property type="taxonomic scope" value="Bacteria"/>
</dbReference>
<accession>E3CV15</accession>
<dbReference type="GO" id="GO:0005737">
    <property type="term" value="C:cytoplasm"/>
    <property type="evidence" value="ECO:0007669"/>
    <property type="project" value="TreeGrafter"/>
</dbReference>
<dbReference type="InterPro" id="IPR000182">
    <property type="entry name" value="GNAT_dom"/>
</dbReference>
<name>E3CV15_9BACT</name>
<keyword evidence="1 4" id="KW-0808">Transferase</keyword>
<dbReference type="AlphaFoldDB" id="E3CV15"/>
<feature type="domain" description="N-acetyltransferase" evidence="3">
    <location>
        <begin position="3"/>
        <end position="140"/>
    </location>
</feature>
<dbReference type="RefSeq" id="WP_006300339.1">
    <property type="nucleotide sequence ID" value="NZ_CM001022.1"/>
</dbReference>
<dbReference type="EMBL" id="CM001022">
    <property type="protein sequence ID" value="EFQ23172.1"/>
    <property type="molecule type" value="Genomic_DNA"/>
</dbReference>
<dbReference type="OrthoDB" id="9775804at2"/>
<dbReference type="STRING" id="584708.Apau_0744"/>
<dbReference type="Pfam" id="PF13673">
    <property type="entry name" value="Acetyltransf_10"/>
    <property type="match status" value="1"/>
</dbReference>
<gene>
    <name evidence="4" type="ORF">Apau_0744</name>
</gene>
<sequence length="140" mass="15490">MGWTVRETTDGVDWDEAAELVERAPLGTRDPRDLRAAFEASAHVCFVYGEGRLLGLGRALSDGVWQGGIYDVCVLPEAQGAGVGRAVVSALLSRMEGLTVILFASPGKEPFYERLGFRRMKTGMGRFARYEERREQGYVE</sequence>
<dbReference type="PANTHER" id="PTHR43626">
    <property type="entry name" value="ACYL-COA N-ACYLTRANSFERASE"/>
    <property type="match status" value="1"/>
</dbReference>
<dbReference type="HOGENOM" id="CLU_086503_3_0_0"/>
<dbReference type="SUPFAM" id="SSF55729">
    <property type="entry name" value="Acyl-CoA N-acyltransferases (Nat)"/>
    <property type="match status" value="1"/>
</dbReference>
<proteinExistence type="predicted"/>
<dbReference type="CDD" id="cd04301">
    <property type="entry name" value="NAT_SF"/>
    <property type="match status" value="1"/>
</dbReference>
<reference evidence="4 5" key="1">
    <citation type="journal article" date="2010" name="Stand. Genomic Sci.">
        <title>Non-contiguous finished genome sequence of Aminomonas paucivorans type strain (GLU-3).</title>
        <authorList>
            <person name="Pitluck S."/>
            <person name="Yasawong M."/>
            <person name="Held B."/>
            <person name="Lapidus A."/>
            <person name="Nolan M."/>
            <person name="Copeland A."/>
            <person name="Lucas S."/>
            <person name="Del Rio T.G."/>
            <person name="Tice H."/>
            <person name="Cheng J.F."/>
            <person name="Chertkov O."/>
            <person name="Goodwin L."/>
            <person name="Tapia R."/>
            <person name="Han C."/>
            <person name="Liolios K."/>
            <person name="Ivanova N."/>
            <person name="Mavromatis K."/>
            <person name="Ovchinnikova G."/>
            <person name="Pati A."/>
            <person name="Chen A."/>
            <person name="Palaniappan K."/>
            <person name="Land M."/>
            <person name="Hauser L."/>
            <person name="Chang Y.J."/>
            <person name="Jeffries C.D."/>
            <person name="Pukall R."/>
            <person name="Spring S."/>
            <person name="Rohde M."/>
            <person name="Sikorski J."/>
            <person name="Goker M."/>
            <person name="Woyke T."/>
            <person name="Bristow J."/>
            <person name="Eisen J.A."/>
            <person name="Markowitz V."/>
            <person name="Hugenholtz P."/>
            <person name="Kyrpides N.C."/>
            <person name="Klenk H.P."/>
        </authorList>
    </citation>
    <scope>NUCLEOTIDE SEQUENCE [LARGE SCALE GENOMIC DNA]</scope>
    <source>
        <strain evidence="4 5">DSM 12260</strain>
    </source>
</reference>
<evidence type="ECO:0000313" key="4">
    <source>
        <dbReference type="EMBL" id="EFQ23172.1"/>
    </source>
</evidence>
<evidence type="ECO:0000313" key="5">
    <source>
        <dbReference type="Proteomes" id="UP000005096"/>
    </source>
</evidence>
<dbReference type="Proteomes" id="UP000005096">
    <property type="component" value="Chromosome"/>
</dbReference>
<dbReference type="InterPro" id="IPR045039">
    <property type="entry name" value="NSI-like"/>
</dbReference>
<evidence type="ECO:0000256" key="2">
    <source>
        <dbReference type="ARBA" id="ARBA00023315"/>
    </source>
</evidence>
<dbReference type="GO" id="GO:0008080">
    <property type="term" value="F:N-acetyltransferase activity"/>
    <property type="evidence" value="ECO:0007669"/>
    <property type="project" value="InterPro"/>
</dbReference>
<keyword evidence="5" id="KW-1185">Reference proteome</keyword>
<organism evidence="4 5">
    <name type="scientific">Aminomonas paucivorans DSM 12260</name>
    <dbReference type="NCBI Taxonomy" id="584708"/>
    <lineage>
        <taxon>Bacteria</taxon>
        <taxon>Thermotogati</taxon>
        <taxon>Synergistota</taxon>
        <taxon>Synergistia</taxon>
        <taxon>Synergistales</taxon>
        <taxon>Synergistaceae</taxon>
        <taxon>Aminomonas</taxon>
    </lineage>
</organism>
<evidence type="ECO:0000256" key="1">
    <source>
        <dbReference type="ARBA" id="ARBA00022679"/>
    </source>
</evidence>